<evidence type="ECO:0000313" key="2">
    <source>
        <dbReference type="Proteomes" id="UP001222680"/>
    </source>
</evidence>
<dbReference type="Proteomes" id="UP001222680">
    <property type="component" value="Chromosome"/>
</dbReference>
<protein>
    <submittedName>
        <fullName evidence="1">Uncharacterized protein</fullName>
    </submittedName>
</protein>
<gene>
    <name evidence="1" type="ORF">MAY91_15440</name>
</gene>
<name>A0ABY8GFH6_EDWIC</name>
<dbReference type="EMBL" id="CP092014">
    <property type="protein sequence ID" value="WFN96161.1"/>
    <property type="molecule type" value="Genomic_DNA"/>
</dbReference>
<organism evidence="1 2">
    <name type="scientific">Edwardsiella ictaluri</name>
    <dbReference type="NCBI Taxonomy" id="67780"/>
    <lineage>
        <taxon>Bacteria</taxon>
        <taxon>Pseudomonadati</taxon>
        <taxon>Pseudomonadota</taxon>
        <taxon>Gammaproteobacteria</taxon>
        <taxon>Enterobacterales</taxon>
        <taxon>Hafniaceae</taxon>
        <taxon>Edwardsiella</taxon>
    </lineage>
</organism>
<evidence type="ECO:0000313" key="1">
    <source>
        <dbReference type="EMBL" id="WFN96161.1"/>
    </source>
</evidence>
<dbReference type="SUPFAM" id="SSF144020">
    <property type="entry name" value="FdhE-like"/>
    <property type="match status" value="1"/>
</dbReference>
<dbReference type="RefSeq" id="WP_241772418.1">
    <property type="nucleotide sequence ID" value="NZ_CP113159.1"/>
</dbReference>
<sequence length="174" mass="19533">MPGEKGLTHRITDAVTSAGGTLKGVVDLVKELNTLQVDYAVKSKTAELLDKIIYAQTGQCALMDVLNEAKQRIVELESLLADKADWDNEKLNYEMYHPITNTVVYVLKPTDDPAFKPHYLCPTCYETGGKSILQYYSSNLGYKILKCHKCAAEYKFPRDIEVNNHIPAPIRPAR</sequence>
<reference evidence="1 2" key="1">
    <citation type="submission" date="2022-02" db="EMBL/GenBank/DDBJ databases">
        <title>Phenotypic, genotypic and serological characterization of Edwardsiella ictaluri from catfish and ornamental fish species.</title>
        <authorList>
            <person name="Rose D."/>
            <person name="Tekedar H.C."/>
            <person name="Waldbieser G.C."/>
            <person name="Aarattuthodi S."/>
            <person name="Griffin M.J."/>
        </authorList>
    </citation>
    <scope>NUCLEOTIDE SEQUENCE [LARGE SCALE GENOMIC DNA]</scope>
    <source>
        <strain evidence="1 2">13 TAL-140 K3</strain>
    </source>
</reference>
<proteinExistence type="predicted"/>
<keyword evidence="2" id="KW-1185">Reference proteome</keyword>
<dbReference type="InterPro" id="IPR024064">
    <property type="entry name" value="FdhE-like_sf"/>
</dbReference>
<accession>A0ABY8GFH6</accession>